<keyword evidence="4" id="KW-0804">Transcription</keyword>
<name>A0A8J4HA60_9PROT</name>
<proteinExistence type="inferred from homology"/>
<evidence type="ECO:0000313" key="7">
    <source>
        <dbReference type="EMBL" id="HGC43100.1"/>
    </source>
</evidence>
<dbReference type="SUPFAM" id="SSF100950">
    <property type="entry name" value="NagB/RpiA/CoA transferase-like"/>
    <property type="match status" value="1"/>
</dbReference>
<dbReference type="InterPro" id="IPR007324">
    <property type="entry name" value="Sugar-bd_dom_put"/>
</dbReference>
<accession>A0A8J4HA60</accession>
<dbReference type="InterPro" id="IPR037171">
    <property type="entry name" value="NagB/RpiA_transferase-like"/>
</dbReference>
<dbReference type="Gene3D" id="3.40.50.1360">
    <property type="match status" value="1"/>
</dbReference>
<dbReference type="GO" id="GO:0003677">
    <property type="term" value="F:DNA binding"/>
    <property type="evidence" value="ECO:0007669"/>
    <property type="project" value="UniProtKB-KW"/>
</dbReference>
<organism evidence="7">
    <name type="scientific">Acidicaldus sp</name>
    <dbReference type="NCBI Taxonomy" id="1872105"/>
    <lineage>
        <taxon>Bacteria</taxon>
        <taxon>Pseudomonadati</taxon>
        <taxon>Pseudomonadota</taxon>
        <taxon>Alphaproteobacteria</taxon>
        <taxon>Acetobacterales</taxon>
        <taxon>Acetobacteraceae</taxon>
        <taxon>Acidicaldus</taxon>
    </lineage>
</organism>
<protein>
    <submittedName>
        <fullName evidence="7">MarR family transcriptional regulator</fullName>
    </submittedName>
</protein>
<comment type="similarity">
    <text evidence="1">Belongs to the SorC transcriptional regulatory family.</text>
</comment>
<evidence type="ECO:0000256" key="2">
    <source>
        <dbReference type="ARBA" id="ARBA00023015"/>
    </source>
</evidence>
<reference evidence="7" key="1">
    <citation type="journal article" date="2020" name="mSystems">
        <title>Genome- and Community-Level Interaction Insights into Carbon Utilization and Element Cycling Functions of Hydrothermarchaeota in Hydrothermal Sediment.</title>
        <authorList>
            <person name="Zhou Z."/>
            <person name="Liu Y."/>
            <person name="Xu W."/>
            <person name="Pan J."/>
            <person name="Luo Z.H."/>
            <person name="Li M."/>
        </authorList>
    </citation>
    <scope>NUCLEOTIDE SEQUENCE</scope>
    <source>
        <strain evidence="7">SpSt-997</strain>
    </source>
</reference>
<keyword evidence="3" id="KW-0238">DNA-binding</keyword>
<feature type="compositionally biased region" description="Basic and acidic residues" evidence="5">
    <location>
        <begin position="1"/>
        <end position="11"/>
    </location>
</feature>
<feature type="domain" description="Sugar-binding" evidence="6">
    <location>
        <begin position="84"/>
        <end position="336"/>
    </location>
</feature>
<dbReference type="GO" id="GO:0030246">
    <property type="term" value="F:carbohydrate binding"/>
    <property type="evidence" value="ECO:0007669"/>
    <property type="project" value="InterPro"/>
</dbReference>
<dbReference type="SUPFAM" id="SSF88659">
    <property type="entry name" value="Sigma3 and sigma4 domains of RNA polymerase sigma factors"/>
    <property type="match status" value="1"/>
</dbReference>
<dbReference type="AlphaFoldDB" id="A0A8J4HA60"/>
<comment type="caution">
    <text evidence="7">The sequence shown here is derived from an EMBL/GenBank/DDBJ whole genome shotgun (WGS) entry which is preliminary data.</text>
</comment>
<keyword evidence="2" id="KW-0805">Transcription regulation</keyword>
<dbReference type="InterPro" id="IPR013324">
    <property type="entry name" value="RNA_pol_sigma_r3/r4-like"/>
</dbReference>
<evidence type="ECO:0000256" key="5">
    <source>
        <dbReference type="SAM" id="MobiDB-lite"/>
    </source>
</evidence>
<evidence type="ECO:0000256" key="1">
    <source>
        <dbReference type="ARBA" id="ARBA00010466"/>
    </source>
</evidence>
<evidence type="ECO:0000256" key="4">
    <source>
        <dbReference type="ARBA" id="ARBA00023163"/>
    </source>
</evidence>
<dbReference type="PANTHER" id="PTHR34294:SF1">
    <property type="entry name" value="TRANSCRIPTIONAL REGULATOR LSRR"/>
    <property type="match status" value="1"/>
</dbReference>
<evidence type="ECO:0000256" key="3">
    <source>
        <dbReference type="ARBA" id="ARBA00023125"/>
    </source>
</evidence>
<dbReference type="Gene3D" id="1.10.10.10">
    <property type="entry name" value="Winged helix-like DNA-binding domain superfamily/Winged helix DNA-binding domain"/>
    <property type="match status" value="1"/>
</dbReference>
<evidence type="ECO:0000259" key="6">
    <source>
        <dbReference type="Pfam" id="PF04198"/>
    </source>
</evidence>
<dbReference type="InterPro" id="IPR051054">
    <property type="entry name" value="SorC_transcr_regulators"/>
</dbReference>
<dbReference type="InterPro" id="IPR036388">
    <property type="entry name" value="WH-like_DNA-bd_sf"/>
</dbReference>
<sequence>MGNIPESRDVKGSNAMGAELDPPPGRTTRSRLDQAARAAWLYYIAGRTQDEIAAQLNVSRQTAQRLVARAVAEKLIKFRFDHPLGACLARAEKLARRYALAVCEVVPSDAGDTASLAGLAVAGAAYLEGWLAQRPPVVIGLSTGRTLRALAAEVSPMAAPQHKLFSLCGTLAADGRAIATDPAMRIAEQTGAQYYPMTLALAAGSAEEKRLAGQQRAYQTLQGLQLQARCLLLGVAPIDWQAPLHQGGFISDAELSELMEAGAVGEIAGCAFDATGARVQMPIAERINALWAGSADKAVRVGIAAGREKVSALRAALAGRLLNGLITDEATAEALLMESGAGG</sequence>
<gene>
    <name evidence="7" type="ORF">ENY07_07770</name>
</gene>
<dbReference type="Pfam" id="PF04198">
    <property type="entry name" value="Sugar-bind"/>
    <property type="match status" value="1"/>
</dbReference>
<dbReference type="EMBL" id="DTQM01000154">
    <property type="protein sequence ID" value="HGC43100.1"/>
    <property type="molecule type" value="Genomic_DNA"/>
</dbReference>
<feature type="region of interest" description="Disordered" evidence="5">
    <location>
        <begin position="1"/>
        <end position="29"/>
    </location>
</feature>
<dbReference type="PANTHER" id="PTHR34294">
    <property type="entry name" value="TRANSCRIPTIONAL REGULATOR-RELATED"/>
    <property type="match status" value="1"/>
</dbReference>